<feature type="compositionally biased region" description="Low complexity" evidence="1">
    <location>
        <begin position="22"/>
        <end position="36"/>
    </location>
</feature>
<gene>
    <name evidence="2" type="ORF">SISNIDRAFT_491609</name>
</gene>
<proteinExistence type="predicted"/>
<feature type="region of interest" description="Disordered" evidence="1">
    <location>
        <begin position="449"/>
        <end position="532"/>
    </location>
</feature>
<evidence type="ECO:0000313" key="3">
    <source>
        <dbReference type="Proteomes" id="UP000076722"/>
    </source>
</evidence>
<feature type="compositionally biased region" description="Basic residues" evidence="1">
    <location>
        <begin position="520"/>
        <end position="532"/>
    </location>
</feature>
<dbReference type="Proteomes" id="UP000076722">
    <property type="component" value="Unassembled WGS sequence"/>
</dbReference>
<name>A0A164MLS0_9AGAM</name>
<evidence type="ECO:0000313" key="2">
    <source>
        <dbReference type="EMBL" id="KZS86833.1"/>
    </source>
</evidence>
<reference evidence="2 3" key="1">
    <citation type="journal article" date="2016" name="Mol. Biol. Evol.">
        <title>Comparative Genomics of Early-Diverging Mushroom-Forming Fungi Provides Insights into the Origins of Lignocellulose Decay Capabilities.</title>
        <authorList>
            <person name="Nagy L.G."/>
            <person name="Riley R."/>
            <person name="Tritt A."/>
            <person name="Adam C."/>
            <person name="Daum C."/>
            <person name="Floudas D."/>
            <person name="Sun H."/>
            <person name="Yadav J.S."/>
            <person name="Pangilinan J."/>
            <person name="Larsson K.H."/>
            <person name="Matsuura K."/>
            <person name="Barry K."/>
            <person name="Labutti K."/>
            <person name="Kuo R."/>
            <person name="Ohm R.A."/>
            <person name="Bhattacharya S.S."/>
            <person name="Shirouzu T."/>
            <person name="Yoshinaga Y."/>
            <person name="Martin F.M."/>
            <person name="Grigoriev I.V."/>
            <person name="Hibbett D.S."/>
        </authorList>
    </citation>
    <scope>NUCLEOTIDE SEQUENCE [LARGE SCALE GENOMIC DNA]</scope>
    <source>
        <strain evidence="2 3">HHB9708</strain>
    </source>
</reference>
<evidence type="ECO:0000256" key="1">
    <source>
        <dbReference type="SAM" id="MobiDB-lite"/>
    </source>
</evidence>
<organism evidence="2 3">
    <name type="scientific">Sistotremastrum niveocremeum HHB9708</name>
    <dbReference type="NCBI Taxonomy" id="1314777"/>
    <lineage>
        <taxon>Eukaryota</taxon>
        <taxon>Fungi</taxon>
        <taxon>Dikarya</taxon>
        <taxon>Basidiomycota</taxon>
        <taxon>Agaricomycotina</taxon>
        <taxon>Agaricomycetes</taxon>
        <taxon>Sistotremastrales</taxon>
        <taxon>Sistotremastraceae</taxon>
        <taxon>Sertulicium</taxon>
        <taxon>Sertulicium niveocremeum</taxon>
    </lineage>
</organism>
<feature type="region of interest" description="Disordered" evidence="1">
    <location>
        <begin position="1"/>
        <end position="38"/>
    </location>
</feature>
<sequence length="532" mass="58029">MPTAAMSTEIAPQPPIAIPNKSPAMSTPSLTPTTPSEDLSASLSSKISNLAQCRRALGPEHRLKRLKLDQALDRVFRQICLYELPLPEKLNLFIVGINSLILPSPASIALNAQTFWWLYPHIRCFMSMVRGKRESHRFMSEVLHRMLLRIWKDNNNMLDEFLYRISSTYLGYLDRALCRELPGLEHREIGLETLGCGCQRCNLEAEVILRGLDTKEEHEDNHLPVAEILAGRSAFFAILDQLSPRRCLDICIQLQVCPSLARGSQLLRHHQDRRSPRLDALIAQHLLVPSSSPPSSPSPPLLLSPIQKSEAAYRAAQLTYQLTYHGPRKRKRAPNSDAQDRRPTKRQRLSVGDEDSDDEDAVIIVIDGRHQNPLSMYSHGRAPWRPYPQYLSGAAATGISSITKRAPSSHVASGSDTKQTEVGSKAISLGKGAVENAAADRDGRIGLAGAAGGGASNVPSANKTPKTGRRTRYRTRARSSMGAASSSAATATPADEVPPTEAHTKAPAAAARGGPPAGGHARRTVQGRRKGA</sequence>
<accession>A0A164MLS0</accession>
<feature type="compositionally biased region" description="Basic residues" evidence="1">
    <location>
        <begin position="466"/>
        <end position="477"/>
    </location>
</feature>
<feature type="region of interest" description="Disordered" evidence="1">
    <location>
        <begin position="323"/>
        <end position="356"/>
    </location>
</feature>
<dbReference type="AlphaFoldDB" id="A0A164MLS0"/>
<dbReference type="EMBL" id="KV419466">
    <property type="protein sequence ID" value="KZS86833.1"/>
    <property type="molecule type" value="Genomic_DNA"/>
</dbReference>
<feature type="compositionally biased region" description="Low complexity" evidence="1">
    <location>
        <begin position="478"/>
        <end position="494"/>
    </location>
</feature>
<protein>
    <submittedName>
        <fullName evidence="2">Uncharacterized protein</fullName>
    </submittedName>
</protein>
<keyword evidence="3" id="KW-1185">Reference proteome</keyword>